<feature type="non-terminal residue" evidence="1">
    <location>
        <position position="1"/>
    </location>
</feature>
<sequence>MLNHIIRLQALIQVVSNQTTTAIDFLNAQQMQIKTAVYQNHLALEYLLAEECGVCGQF</sequence>
<comment type="caution">
    <text evidence="1">The sequence shown here is derived from an EMBL/GenBank/DDBJ whole genome shotgun (WGS) entry which is preliminary data.</text>
</comment>
<dbReference type="AlphaFoldDB" id="A0A7K5R0F5"/>
<name>A0A7K5R0F5_9PASE</name>
<proteinExistence type="predicted"/>
<keyword evidence="2" id="KW-1185">Reference proteome</keyword>
<dbReference type="EMBL" id="VYZK01000451">
    <property type="protein sequence ID" value="NWT73112.1"/>
    <property type="molecule type" value="Genomic_DNA"/>
</dbReference>
<dbReference type="OrthoDB" id="8949317at2759"/>
<evidence type="ECO:0000313" key="1">
    <source>
        <dbReference type="EMBL" id="NWT73112.1"/>
    </source>
</evidence>
<dbReference type="SUPFAM" id="SSF58069">
    <property type="entry name" value="Virus ectodomain"/>
    <property type="match status" value="1"/>
</dbReference>
<dbReference type="Proteomes" id="UP000566454">
    <property type="component" value="Unassembled WGS sequence"/>
</dbReference>
<accession>A0A7K5R0F5</accession>
<reference evidence="1 2" key="1">
    <citation type="submission" date="2019-09" db="EMBL/GenBank/DDBJ databases">
        <title>Bird 10,000 Genomes (B10K) Project - Family phase.</title>
        <authorList>
            <person name="Zhang G."/>
        </authorList>
    </citation>
    <scope>NUCLEOTIDE SEQUENCE [LARGE SCALE GENOMIC DNA]</scope>
    <source>
        <strain evidence="1">B10K-DU-013-18</strain>
        <tissue evidence="1">Muscle</tissue>
    </source>
</reference>
<gene>
    <name evidence="1" type="primary">Erv31_1</name>
    <name evidence="1" type="ORF">PRUHIM_R15097</name>
</gene>
<evidence type="ECO:0000313" key="2">
    <source>
        <dbReference type="Proteomes" id="UP000566454"/>
    </source>
</evidence>
<organism evidence="1 2">
    <name type="scientific">Prunella himalayana</name>
    <dbReference type="NCBI Taxonomy" id="670356"/>
    <lineage>
        <taxon>Eukaryota</taxon>
        <taxon>Metazoa</taxon>
        <taxon>Chordata</taxon>
        <taxon>Craniata</taxon>
        <taxon>Vertebrata</taxon>
        <taxon>Euteleostomi</taxon>
        <taxon>Archelosauria</taxon>
        <taxon>Archosauria</taxon>
        <taxon>Dinosauria</taxon>
        <taxon>Saurischia</taxon>
        <taxon>Theropoda</taxon>
        <taxon>Coelurosauria</taxon>
        <taxon>Aves</taxon>
        <taxon>Neognathae</taxon>
        <taxon>Neoaves</taxon>
        <taxon>Telluraves</taxon>
        <taxon>Australaves</taxon>
        <taxon>Passeriformes</taxon>
        <taxon>Passeroidea</taxon>
        <taxon>Prunellidae</taxon>
        <taxon>Prunella</taxon>
    </lineage>
</organism>
<dbReference type="Gene3D" id="1.10.287.210">
    <property type="match status" value="1"/>
</dbReference>
<feature type="non-terminal residue" evidence="1">
    <location>
        <position position="58"/>
    </location>
</feature>
<protein>
    <submittedName>
        <fullName evidence="1">ENR1 protein</fullName>
    </submittedName>
</protein>